<gene>
    <name evidence="4" type="primary">fabG_5</name>
    <name evidence="4" type="ORF">GCM10009788_21600</name>
</gene>
<evidence type="ECO:0000313" key="5">
    <source>
        <dbReference type="Proteomes" id="UP001500842"/>
    </source>
</evidence>
<proteinExistence type="inferred from homology"/>
<name>A0ABN2AEX0_9ACTN</name>
<reference evidence="4 5" key="1">
    <citation type="journal article" date="2019" name="Int. J. Syst. Evol. Microbiol.">
        <title>The Global Catalogue of Microorganisms (GCM) 10K type strain sequencing project: providing services to taxonomists for standard genome sequencing and annotation.</title>
        <authorList>
            <consortium name="The Broad Institute Genomics Platform"/>
            <consortium name="The Broad Institute Genome Sequencing Center for Infectious Disease"/>
            <person name="Wu L."/>
            <person name="Ma J."/>
        </authorList>
    </citation>
    <scope>NUCLEOTIDE SEQUENCE [LARGE SCALE GENOMIC DNA]</scope>
    <source>
        <strain evidence="4 5">JCM 14942</strain>
    </source>
</reference>
<dbReference type="Gene3D" id="3.40.50.720">
    <property type="entry name" value="NAD(P)-binding Rossmann-like Domain"/>
    <property type="match status" value="1"/>
</dbReference>
<comment type="caution">
    <text evidence="4">The sequence shown here is derived from an EMBL/GenBank/DDBJ whole genome shotgun (WGS) entry which is preliminary data.</text>
</comment>
<protein>
    <submittedName>
        <fullName evidence="4">3-oxoacyl-[acyl-carrier-protein] reductase</fullName>
    </submittedName>
</protein>
<evidence type="ECO:0000259" key="3">
    <source>
        <dbReference type="SMART" id="SM00822"/>
    </source>
</evidence>
<feature type="domain" description="Ketoreductase" evidence="3">
    <location>
        <begin position="13"/>
        <end position="222"/>
    </location>
</feature>
<dbReference type="InterPro" id="IPR057326">
    <property type="entry name" value="KR_dom"/>
</dbReference>
<dbReference type="Proteomes" id="UP001500842">
    <property type="component" value="Unassembled WGS sequence"/>
</dbReference>
<dbReference type="InterPro" id="IPR036291">
    <property type="entry name" value="NAD(P)-bd_dom_sf"/>
</dbReference>
<evidence type="ECO:0000256" key="2">
    <source>
        <dbReference type="ARBA" id="ARBA00023002"/>
    </source>
</evidence>
<dbReference type="EMBL" id="BAAAOR010000015">
    <property type="protein sequence ID" value="GAA1517090.1"/>
    <property type="molecule type" value="Genomic_DNA"/>
</dbReference>
<accession>A0ABN2AEX0</accession>
<dbReference type="InterPro" id="IPR002347">
    <property type="entry name" value="SDR_fam"/>
</dbReference>
<dbReference type="SUPFAM" id="SSF51735">
    <property type="entry name" value="NAD(P)-binding Rossmann-fold domains"/>
    <property type="match status" value="1"/>
</dbReference>
<evidence type="ECO:0000313" key="4">
    <source>
        <dbReference type="EMBL" id="GAA1517090.1"/>
    </source>
</evidence>
<comment type="similarity">
    <text evidence="1">Belongs to the short-chain dehydrogenases/reductases (SDR) family.</text>
</comment>
<sequence length="259" mass="26663">MTSRPVADALSGRVVVVTGGNSGLGLAVVRDCLSQGARVVAVGRDERRNARLRDTDGDALRVVHADVTDRTAAEQVVHETIEVWGRVDGLVANAGIMRGGSLLELDLADWDAVLATHLTGTLTWARAAAHGMIAGGRGGSIVTIGSMYARLGPPGVADYPAAKAGVLGLTRSMVVDLAPHRIRANCVLPGFVAGTGMTAGSPGTAHGEYIRASTPAGRWGEPHEVAAVVTFLLSDAASFVNGAEIPVDGGYLVADRPVF</sequence>
<dbReference type="SMART" id="SM00822">
    <property type="entry name" value="PKS_KR"/>
    <property type="match status" value="1"/>
</dbReference>
<dbReference type="Pfam" id="PF13561">
    <property type="entry name" value="adh_short_C2"/>
    <property type="match status" value="1"/>
</dbReference>
<dbReference type="PRINTS" id="PR00081">
    <property type="entry name" value="GDHRDH"/>
</dbReference>
<dbReference type="PRINTS" id="PR00080">
    <property type="entry name" value="SDRFAMILY"/>
</dbReference>
<keyword evidence="5" id="KW-1185">Reference proteome</keyword>
<evidence type="ECO:0000256" key="1">
    <source>
        <dbReference type="ARBA" id="ARBA00006484"/>
    </source>
</evidence>
<organism evidence="4 5">
    <name type="scientific">Nocardioides humi</name>
    <dbReference type="NCBI Taxonomy" id="449461"/>
    <lineage>
        <taxon>Bacteria</taxon>
        <taxon>Bacillati</taxon>
        <taxon>Actinomycetota</taxon>
        <taxon>Actinomycetes</taxon>
        <taxon>Propionibacteriales</taxon>
        <taxon>Nocardioidaceae</taxon>
        <taxon>Nocardioides</taxon>
    </lineage>
</organism>
<keyword evidence="2" id="KW-0560">Oxidoreductase</keyword>
<dbReference type="RefSeq" id="WP_141004656.1">
    <property type="nucleotide sequence ID" value="NZ_BAAAOR010000015.1"/>
</dbReference>
<dbReference type="PANTHER" id="PTHR42760:SF133">
    <property type="entry name" value="3-OXOACYL-[ACYL-CARRIER-PROTEIN] REDUCTASE"/>
    <property type="match status" value="1"/>
</dbReference>
<dbReference type="PANTHER" id="PTHR42760">
    <property type="entry name" value="SHORT-CHAIN DEHYDROGENASES/REDUCTASES FAMILY MEMBER"/>
    <property type="match status" value="1"/>
</dbReference>